<feature type="domain" description="Glycosyltransferase subfamily 4-like N-terminal" evidence="2">
    <location>
        <begin position="24"/>
        <end position="160"/>
    </location>
</feature>
<evidence type="ECO:0000259" key="2">
    <source>
        <dbReference type="Pfam" id="PF13439"/>
    </source>
</evidence>
<dbReference type="InterPro" id="IPR001296">
    <property type="entry name" value="Glyco_trans_1"/>
</dbReference>
<dbReference type="RefSeq" id="WP_184404442.1">
    <property type="nucleotide sequence ID" value="NZ_JACHHJ010000003.1"/>
</dbReference>
<organism evidence="3 4">
    <name type="scientific">Geomicrobium halophilum</name>
    <dbReference type="NCBI Taxonomy" id="549000"/>
    <lineage>
        <taxon>Bacteria</taxon>
        <taxon>Bacillati</taxon>
        <taxon>Bacillota</taxon>
        <taxon>Bacilli</taxon>
        <taxon>Bacillales</taxon>
        <taxon>Geomicrobium</taxon>
    </lineage>
</organism>
<dbReference type="InterPro" id="IPR050194">
    <property type="entry name" value="Glycosyltransferase_grp1"/>
</dbReference>
<dbReference type="Gene3D" id="3.40.50.2000">
    <property type="entry name" value="Glycogen Phosphorylase B"/>
    <property type="match status" value="2"/>
</dbReference>
<proteinExistence type="predicted"/>
<dbReference type="GO" id="GO:0016757">
    <property type="term" value="F:glycosyltransferase activity"/>
    <property type="evidence" value="ECO:0007669"/>
    <property type="project" value="InterPro"/>
</dbReference>
<feature type="domain" description="Glycosyl transferase family 1" evidence="1">
    <location>
        <begin position="168"/>
        <end position="332"/>
    </location>
</feature>
<dbReference type="PANTHER" id="PTHR45947:SF15">
    <property type="entry name" value="TEICHURONIC ACID BIOSYNTHESIS GLYCOSYLTRANSFERASE TUAC-RELATED"/>
    <property type="match status" value="1"/>
</dbReference>
<dbReference type="InterPro" id="IPR028098">
    <property type="entry name" value="Glyco_trans_4-like_N"/>
</dbReference>
<name>A0A841PNP0_9BACL</name>
<evidence type="ECO:0000259" key="1">
    <source>
        <dbReference type="Pfam" id="PF00534"/>
    </source>
</evidence>
<sequence>MRILVISNMYPSPSSPAFGIFVKNQVEGLQAEGMDLTVAAIRDPRTEKWNVLKKYLRWVTHSLLRFTRNYDLVHAHYAFPSGWLARLHYRIRKVPYIVTVHGGDLNKMAQKGSFFKKQTKRILEDAAHVITVGPDLYKEVTSKYNIPEERVSLLNMGVDRSIFYPRINERNPFQTNRQQKHLLFVGNLIKEKGIEELLSAVARMYYDGQNVRLHLVGAPKSNDYEQKLHEFVQTLGLEECVQFHGPKSQDDVARYMTYADLFILPSHIEGFGLVALESMACGTPVVASRTGGLPFLLSGGAGTLAEPQNIDSLTSAIDEVLSNSEVQKCQINAGFGKAESFDARSIIQEVVNLYHRAVEEKSTQ</sequence>
<dbReference type="Proteomes" id="UP000568839">
    <property type="component" value="Unassembled WGS sequence"/>
</dbReference>
<comment type="caution">
    <text evidence="3">The sequence shown here is derived from an EMBL/GenBank/DDBJ whole genome shotgun (WGS) entry which is preliminary data.</text>
</comment>
<dbReference type="PANTHER" id="PTHR45947">
    <property type="entry name" value="SULFOQUINOVOSYL TRANSFERASE SQD2"/>
    <property type="match status" value="1"/>
</dbReference>
<keyword evidence="3" id="KW-0808">Transferase</keyword>
<gene>
    <name evidence="3" type="ORF">HNR44_002373</name>
</gene>
<protein>
    <submittedName>
        <fullName evidence="3">Glycosyltransferase involved in cell wall biosynthesis</fullName>
    </submittedName>
</protein>
<evidence type="ECO:0000313" key="4">
    <source>
        <dbReference type="Proteomes" id="UP000568839"/>
    </source>
</evidence>
<dbReference type="Pfam" id="PF00534">
    <property type="entry name" value="Glycos_transf_1"/>
    <property type="match status" value="1"/>
</dbReference>
<evidence type="ECO:0000313" key="3">
    <source>
        <dbReference type="EMBL" id="MBB6450390.1"/>
    </source>
</evidence>
<dbReference type="EMBL" id="JACHHJ010000003">
    <property type="protein sequence ID" value="MBB6450390.1"/>
    <property type="molecule type" value="Genomic_DNA"/>
</dbReference>
<reference evidence="3 4" key="1">
    <citation type="submission" date="2020-08" db="EMBL/GenBank/DDBJ databases">
        <title>Genomic Encyclopedia of Type Strains, Phase IV (KMG-IV): sequencing the most valuable type-strain genomes for metagenomic binning, comparative biology and taxonomic classification.</title>
        <authorList>
            <person name="Goeker M."/>
        </authorList>
    </citation>
    <scope>NUCLEOTIDE SEQUENCE [LARGE SCALE GENOMIC DNA]</scope>
    <source>
        <strain evidence="3 4">DSM 21769</strain>
    </source>
</reference>
<dbReference type="Pfam" id="PF13439">
    <property type="entry name" value="Glyco_transf_4"/>
    <property type="match status" value="1"/>
</dbReference>
<accession>A0A841PNP0</accession>
<dbReference type="AlphaFoldDB" id="A0A841PNP0"/>
<keyword evidence="4" id="KW-1185">Reference proteome</keyword>
<dbReference type="SUPFAM" id="SSF53756">
    <property type="entry name" value="UDP-Glycosyltransferase/glycogen phosphorylase"/>
    <property type="match status" value="1"/>
</dbReference>